<dbReference type="SMART" id="SM00256">
    <property type="entry name" value="FBOX"/>
    <property type="match status" value="1"/>
</dbReference>
<dbReference type="InterPro" id="IPR050796">
    <property type="entry name" value="SCF_F-box_component"/>
</dbReference>
<accession>A0A2R6VXX6</accession>
<dbReference type="SUPFAM" id="SSF81383">
    <property type="entry name" value="F-box domain"/>
    <property type="match status" value="1"/>
</dbReference>
<reference evidence="3" key="1">
    <citation type="journal article" date="2017" name="Cell">
        <title>Insights into land plant evolution garnered from the Marchantia polymorpha genome.</title>
        <authorList>
            <person name="Bowman J.L."/>
            <person name="Kohchi T."/>
            <person name="Yamato K.T."/>
            <person name="Jenkins J."/>
            <person name="Shu S."/>
            <person name="Ishizaki K."/>
            <person name="Yamaoka S."/>
            <person name="Nishihama R."/>
            <person name="Nakamura Y."/>
            <person name="Berger F."/>
            <person name="Adam C."/>
            <person name="Aki S.S."/>
            <person name="Althoff F."/>
            <person name="Araki T."/>
            <person name="Arteaga-Vazquez M.A."/>
            <person name="Balasubrmanian S."/>
            <person name="Barry K."/>
            <person name="Bauer D."/>
            <person name="Boehm C.R."/>
            <person name="Briginshaw L."/>
            <person name="Caballero-Perez J."/>
            <person name="Catarino B."/>
            <person name="Chen F."/>
            <person name="Chiyoda S."/>
            <person name="Chovatia M."/>
            <person name="Davies K.M."/>
            <person name="Delmans M."/>
            <person name="Demura T."/>
            <person name="Dierschke T."/>
            <person name="Dolan L."/>
            <person name="Dorantes-Acosta A.E."/>
            <person name="Eklund D.M."/>
            <person name="Florent S.N."/>
            <person name="Flores-Sandoval E."/>
            <person name="Fujiyama A."/>
            <person name="Fukuzawa H."/>
            <person name="Galik B."/>
            <person name="Grimanelli D."/>
            <person name="Grimwood J."/>
            <person name="Grossniklaus U."/>
            <person name="Hamada T."/>
            <person name="Haseloff J."/>
            <person name="Hetherington A.J."/>
            <person name="Higo A."/>
            <person name="Hirakawa Y."/>
            <person name="Hundley H.N."/>
            <person name="Ikeda Y."/>
            <person name="Inoue K."/>
            <person name="Inoue S.I."/>
            <person name="Ishida S."/>
            <person name="Jia Q."/>
            <person name="Kakita M."/>
            <person name="Kanazawa T."/>
            <person name="Kawai Y."/>
            <person name="Kawashima T."/>
            <person name="Kennedy M."/>
            <person name="Kinose K."/>
            <person name="Kinoshita T."/>
            <person name="Kohara Y."/>
            <person name="Koide E."/>
            <person name="Komatsu K."/>
            <person name="Kopischke S."/>
            <person name="Kubo M."/>
            <person name="Kyozuka J."/>
            <person name="Lagercrantz U."/>
            <person name="Lin S.S."/>
            <person name="Lindquist E."/>
            <person name="Lipzen A.M."/>
            <person name="Lu C.W."/>
            <person name="De Luna E."/>
            <person name="Martienssen R.A."/>
            <person name="Minamino N."/>
            <person name="Mizutani M."/>
            <person name="Mizutani M."/>
            <person name="Mochizuki N."/>
            <person name="Monte I."/>
            <person name="Mosher R."/>
            <person name="Nagasaki H."/>
            <person name="Nakagami H."/>
            <person name="Naramoto S."/>
            <person name="Nishitani K."/>
            <person name="Ohtani M."/>
            <person name="Okamoto T."/>
            <person name="Okumura M."/>
            <person name="Phillips J."/>
            <person name="Pollak B."/>
            <person name="Reinders A."/>
            <person name="Rovekamp M."/>
            <person name="Sano R."/>
            <person name="Sawa S."/>
            <person name="Schmid M.W."/>
            <person name="Shirakawa M."/>
            <person name="Solano R."/>
            <person name="Spunde A."/>
            <person name="Suetsugu N."/>
            <person name="Sugano S."/>
            <person name="Sugiyama A."/>
            <person name="Sun R."/>
            <person name="Suzuki Y."/>
            <person name="Takenaka M."/>
            <person name="Takezawa D."/>
            <person name="Tomogane H."/>
            <person name="Tsuzuki M."/>
            <person name="Ueda T."/>
            <person name="Umeda M."/>
            <person name="Ward J.M."/>
            <person name="Watanabe Y."/>
            <person name="Yazaki K."/>
            <person name="Yokoyama R."/>
            <person name="Yoshitake Y."/>
            <person name="Yotsui I."/>
            <person name="Zachgo S."/>
            <person name="Schmutz J."/>
        </authorList>
    </citation>
    <scope>NUCLEOTIDE SEQUENCE [LARGE SCALE GENOMIC DNA]</scope>
    <source>
        <strain evidence="3">Tak-1</strain>
    </source>
</reference>
<evidence type="ECO:0000313" key="2">
    <source>
        <dbReference type="EMBL" id="PTQ26464.1"/>
    </source>
</evidence>
<name>A0A2R6VXX6_MARPO</name>
<sequence>MPSTMGEHEDLPNDLMMKIFRRVPYPEIVKVRLLSTEWNSNFRTLVSQTCHTWPTYCPLYTVKVKKRTEDGRRGCVANLYKVGYDCAEGHFRILGETNLSYGRAFSRSDSSSRCGALLVRVVFQEHRALATVINHVTGQRNHVWFSNLEAERHRPRVFPVGAEHYEIVICHYTTWDLGKFSVTVYKSVSKDHTTRSFSFDDAREPLSFYVGRLLAYDDGVLYLPKFYLGYITVLRLNMKKGAMSEITVGPLAHTTLTKPAVLLCGSRIVCVLVDKRWNEQPIARVYHVVPVSSESILLSTWQIELFSTAGLLDEISFASNRSSIFITQCNIPVIRGSGFRERTFRSRTVCYDVDANVWTSIYTPFCEYSSEERLKVESFVFEPGLNPLASP</sequence>
<dbReference type="PROSITE" id="PS50181">
    <property type="entry name" value="FBOX"/>
    <property type="match status" value="1"/>
</dbReference>
<dbReference type="InterPro" id="IPR001810">
    <property type="entry name" value="F-box_dom"/>
</dbReference>
<dbReference type="PANTHER" id="PTHR31672">
    <property type="entry name" value="BNACNNG10540D PROTEIN"/>
    <property type="match status" value="1"/>
</dbReference>
<dbReference type="InterPro" id="IPR036047">
    <property type="entry name" value="F-box-like_dom_sf"/>
</dbReference>
<dbReference type="AlphaFoldDB" id="A0A2R6VXX6"/>
<feature type="domain" description="F-box" evidence="1">
    <location>
        <begin position="5"/>
        <end position="56"/>
    </location>
</feature>
<dbReference type="Proteomes" id="UP000244005">
    <property type="component" value="Unassembled WGS sequence"/>
</dbReference>
<proteinExistence type="predicted"/>
<protein>
    <recommendedName>
        <fullName evidence="1">F-box domain-containing protein</fullName>
    </recommendedName>
</protein>
<organism evidence="2 3">
    <name type="scientific">Marchantia polymorpha</name>
    <name type="common">Common liverwort</name>
    <name type="synonym">Marchantia aquatica</name>
    <dbReference type="NCBI Taxonomy" id="3197"/>
    <lineage>
        <taxon>Eukaryota</taxon>
        <taxon>Viridiplantae</taxon>
        <taxon>Streptophyta</taxon>
        <taxon>Embryophyta</taxon>
        <taxon>Marchantiophyta</taxon>
        <taxon>Marchantiopsida</taxon>
        <taxon>Marchantiidae</taxon>
        <taxon>Marchantiales</taxon>
        <taxon>Marchantiaceae</taxon>
        <taxon>Marchantia</taxon>
    </lineage>
</organism>
<keyword evidence="3" id="KW-1185">Reference proteome</keyword>
<dbReference type="Pfam" id="PF00646">
    <property type="entry name" value="F-box"/>
    <property type="match status" value="1"/>
</dbReference>
<gene>
    <name evidence="2" type="ORF">MARPO_1528s0001</name>
</gene>
<dbReference type="PANTHER" id="PTHR31672:SF2">
    <property type="entry name" value="F-BOX DOMAIN-CONTAINING PROTEIN"/>
    <property type="match status" value="1"/>
</dbReference>
<dbReference type="EMBL" id="KZ773870">
    <property type="protein sequence ID" value="PTQ26464.1"/>
    <property type="molecule type" value="Genomic_DNA"/>
</dbReference>
<dbReference type="CDD" id="cd09917">
    <property type="entry name" value="F-box_SF"/>
    <property type="match status" value="1"/>
</dbReference>
<evidence type="ECO:0000313" key="3">
    <source>
        <dbReference type="Proteomes" id="UP000244005"/>
    </source>
</evidence>
<evidence type="ECO:0000259" key="1">
    <source>
        <dbReference type="PROSITE" id="PS50181"/>
    </source>
</evidence>